<protein>
    <recommendedName>
        <fullName evidence="5">Phage Tail Collar Domain</fullName>
    </recommendedName>
</protein>
<proteinExistence type="predicted"/>
<evidence type="ECO:0000313" key="4">
    <source>
        <dbReference type="EMBL" id="VFJ97598.1"/>
    </source>
</evidence>
<evidence type="ECO:0000256" key="1">
    <source>
        <dbReference type="SAM" id="SignalP"/>
    </source>
</evidence>
<dbReference type="EMBL" id="CAADFJ010000014">
    <property type="protein sequence ID" value="VFJ97598.1"/>
    <property type="molecule type" value="Genomic_DNA"/>
</dbReference>
<keyword evidence="1" id="KW-0732">Signal</keyword>
<dbReference type="EMBL" id="CAADFI010000033">
    <property type="protein sequence ID" value="VFJ92751.1"/>
    <property type="molecule type" value="Genomic_DNA"/>
</dbReference>
<dbReference type="EMBL" id="CAADFG010000016">
    <property type="protein sequence ID" value="VFJ89594.1"/>
    <property type="molecule type" value="Genomic_DNA"/>
</dbReference>
<evidence type="ECO:0000313" key="3">
    <source>
        <dbReference type="EMBL" id="VFJ92751.1"/>
    </source>
</evidence>
<feature type="signal peptide" evidence="1">
    <location>
        <begin position="1"/>
        <end position="23"/>
    </location>
</feature>
<dbReference type="SUPFAM" id="SSF88874">
    <property type="entry name" value="Receptor-binding domain of short tail fibre protein gp12"/>
    <property type="match status" value="1"/>
</dbReference>
<dbReference type="AlphaFoldDB" id="A0A450UJN4"/>
<feature type="chain" id="PRO_5036113420" description="Phage Tail Collar Domain" evidence="1">
    <location>
        <begin position="24"/>
        <end position="328"/>
    </location>
</feature>
<reference evidence="3" key="1">
    <citation type="submission" date="2019-02" db="EMBL/GenBank/DDBJ databases">
        <authorList>
            <person name="Gruber-Vodicka R. H."/>
            <person name="Seah K. B. B."/>
        </authorList>
    </citation>
    <scope>NUCLEOTIDE SEQUENCE</scope>
    <source>
        <strain evidence="4">BECK_SA2B12</strain>
        <strain evidence="2">BECK_SA2B15</strain>
        <strain evidence="3">BECK_SA2B20</strain>
    </source>
</reference>
<organism evidence="3">
    <name type="scientific">Candidatus Kentrum eta</name>
    <dbReference type="NCBI Taxonomy" id="2126337"/>
    <lineage>
        <taxon>Bacteria</taxon>
        <taxon>Pseudomonadati</taxon>
        <taxon>Pseudomonadota</taxon>
        <taxon>Gammaproteobacteria</taxon>
        <taxon>Candidatus Kentrum</taxon>
    </lineage>
</organism>
<evidence type="ECO:0008006" key="5">
    <source>
        <dbReference type="Google" id="ProtNLM"/>
    </source>
</evidence>
<name>A0A450UJN4_9GAMM</name>
<evidence type="ECO:0000313" key="2">
    <source>
        <dbReference type="EMBL" id="VFJ89594.1"/>
    </source>
</evidence>
<accession>A0A450UJN4</accession>
<sequence>MKKIPLLLTLLLLAAGYTTPGLADDASAGSRAIAPDARERLIDPRSEGTEGRQNGVAYRITGQENAIFSITFTYSPERKTDPNAVIVTALTVTGGGEVHTPTVIARHTILSRHTGITQQFKRTDPDTDINIVMDIEGRQGVALRVTNDQPMDKTPVGTIVHSILPWEKYVELMDDREDYHAKESRWAPCDGRGIADSKLAKLWGKDKAPDLRGVFLRGLNRFDPEEGKWTGVVDKKQKDPGEKIDDKLVARTEAGGFQGHNVGWHKHQFQGHGAHPHEGRKDAEDGGDIKNVWFGGDLGQVGHRDTVTNPPGETRPKNVAVYYYVKIN</sequence>
<gene>
    <name evidence="2" type="ORF">BECKH772A_GA0070896_1001612</name>
    <name evidence="3" type="ORF">BECKH772B_GA0070898_100337</name>
    <name evidence="4" type="ORF">BECKH772C_GA0070978_1001411</name>
</gene>